<dbReference type="GO" id="GO:0046872">
    <property type="term" value="F:metal ion binding"/>
    <property type="evidence" value="ECO:0007669"/>
    <property type="project" value="UniProtKB-KW"/>
</dbReference>
<organism evidence="5 6">
    <name type="scientific">Sulfuriroseicoccus oceanibius</name>
    <dbReference type="NCBI Taxonomy" id="2707525"/>
    <lineage>
        <taxon>Bacteria</taxon>
        <taxon>Pseudomonadati</taxon>
        <taxon>Verrucomicrobiota</taxon>
        <taxon>Verrucomicrobiia</taxon>
        <taxon>Verrucomicrobiales</taxon>
        <taxon>Verrucomicrobiaceae</taxon>
        <taxon>Sulfuriroseicoccus</taxon>
    </lineage>
</organism>
<dbReference type="InterPro" id="IPR013766">
    <property type="entry name" value="Thioredoxin_domain"/>
</dbReference>
<dbReference type="Gene3D" id="3.40.30.10">
    <property type="entry name" value="Glutaredoxin"/>
    <property type="match status" value="1"/>
</dbReference>
<feature type="binding site" evidence="3">
    <location>
        <position position="178"/>
    </location>
    <ligand>
        <name>Cu cation</name>
        <dbReference type="ChEBI" id="CHEBI:23378"/>
    </ligand>
</feature>
<dbReference type="EMBL" id="CP066776">
    <property type="protein sequence ID" value="QQL44537.1"/>
    <property type="molecule type" value="Genomic_DNA"/>
</dbReference>
<dbReference type="PROSITE" id="PS51352">
    <property type="entry name" value="THIOREDOXIN_2"/>
    <property type="match status" value="1"/>
</dbReference>
<dbReference type="InterPro" id="IPR036249">
    <property type="entry name" value="Thioredoxin-like_sf"/>
</dbReference>
<dbReference type="Pfam" id="PF02630">
    <property type="entry name" value="SCO1-SenC"/>
    <property type="match status" value="1"/>
</dbReference>
<dbReference type="KEGG" id="soa:G3M56_011695"/>
<evidence type="ECO:0000256" key="4">
    <source>
        <dbReference type="PIRSR" id="PIRSR603782-2"/>
    </source>
</evidence>
<feature type="disulfide bond" description="Redox-active" evidence="4">
    <location>
        <begin position="85"/>
        <end position="89"/>
    </location>
</feature>
<proteinExistence type="inferred from homology"/>
<dbReference type="RefSeq" id="WP_164363723.1">
    <property type="nucleotide sequence ID" value="NZ_CP066776.1"/>
</dbReference>
<evidence type="ECO:0000256" key="3">
    <source>
        <dbReference type="PIRSR" id="PIRSR603782-1"/>
    </source>
</evidence>
<gene>
    <name evidence="5" type="ORF">G3M56_011695</name>
</gene>
<sequence>MSDKELSKKNANVVLALCVVIALGAVVAFNWVGVLNRQQKEKDERPLYVGRVEKDMTFLNSNGEEMALSEMRGKVYLVSFVFTQCPSQCAGVIESMKEVADKYEDNEKLEFVAVSLEPDVDRPEVLKEWAKVHGVDNDRWHFLTSLTPEGRDELHEYMNKELMFYNVIKVDGPEKYEHDQRVALIDGAGSIRGFYDLLSLEAPDQVRRKLDRHLGMVLEEKQKSGPVLIWVVVLFGVVFLVFGLIFASGAAKKRAEDKK</sequence>
<feature type="binding site" evidence="3">
    <location>
        <position position="89"/>
    </location>
    <ligand>
        <name>Cu cation</name>
        <dbReference type="ChEBI" id="CHEBI:23378"/>
    </ligand>
</feature>
<dbReference type="SUPFAM" id="SSF52833">
    <property type="entry name" value="Thioredoxin-like"/>
    <property type="match status" value="1"/>
</dbReference>
<dbReference type="InterPro" id="IPR003782">
    <property type="entry name" value="SCO1/SenC"/>
</dbReference>
<evidence type="ECO:0000256" key="1">
    <source>
        <dbReference type="ARBA" id="ARBA00010996"/>
    </source>
</evidence>
<evidence type="ECO:0000256" key="2">
    <source>
        <dbReference type="ARBA" id="ARBA00023008"/>
    </source>
</evidence>
<protein>
    <submittedName>
        <fullName evidence="5">SCO family protein</fullName>
    </submittedName>
</protein>
<evidence type="ECO:0000313" key="6">
    <source>
        <dbReference type="Proteomes" id="UP000475117"/>
    </source>
</evidence>
<evidence type="ECO:0000313" key="5">
    <source>
        <dbReference type="EMBL" id="QQL44537.1"/>
    </source>
</evidence>
<keyword evidence="3" id="KW-0479">Metal-binding</keyword>
<dbReference type="AlphaFoldDB" id="A0A6B3LDB9"/>
<accession>A0A6B3LDB9</accession>
<dbReference type="PANTHER" id="PTHR12151:SF25">
    <property type="entry name" value="LINALOOL DEHYDRATASE_ISOMERASE DOMAIN-CONTAINING PROTEIN"/>
    <property type="match status" value="1"/>
</dbReference>
<keyword evidence="4" id="KW-1015">Disulfide bond</keyword>
<keyword evidence="2 3" id="KW-0186">Copper</keyword>
<name>A0A6B3LDB9_9BACT</name>
<dbReference type="CDD" id="cd02968">
    <property type="entry name" value="SCO"/>
    <property type="match status" value="1"/>
</dbReference>
<reference evidence="5 6" key="1">
    <citation type="submission" date="2020-12" db="EMBL/GenBank/DDBJ databases">
        <title>Sulforoseuscoccus oceanibium gen. nov., sp. nov., a representative of the phylum Verrucomicrobia with special cytoplasmic membrane, and proposal of Sulforoseuscoccusaceae fam. nov.</title>
        <authorList>
            <person name="Xi F."/>
        </authorList>
    </citation>
    <scope>NUCLEOTIDE SEQUENCE [LARGE SCALE GENOMIC DNA]</scope>
    <source>
        <strain evidence="5 6">T37</strain>
    </source>
</reference>
<feature type="binding site" evidence="3">
    <location>
        <position position="85"/>
    </location>
    <ligand>
        <name>Cu cation</name>
        <dbReference type="ChEBI" id="CHEBI:23378"/>
    </ligand>
</feature>
<dbReference type="PANTHER" id="PTHR12151">
    <property type="entry name" value="ELECTRON TRANSPORT PROTIN SCO1/SENC FAMILY MEMBER"/>
    <property type="match status" value="1"/>
</dbReference>
<dbReference type="Proteomes" id="UP000475117">
    <property type="component" value="Chromosome"/>
</dbReference>
<keyword evidence="6" id="KW-1185">Reference proteome</keyword>
<comment type="similarity">
    <text evidence="1">Belongs to the SCO1/2 family.</text>
</comment>